<reference evidence="2" key="1">
    <citation type="journal article" date="2022" name="Int. J. Mol. Sci.">
        <title>Draft Genome of Tanacetum Coccineum: Genomic Comparison of Closely Related Tanacetum-Family Plants.</title>
        <authorList>
            <person name="Yamashiro T."/>
            <person name="Shiraishi A."/>
            <person name="Nakayama K."/>
            <person name="Satake H."/>
        </authorList>
    </citation>
    <scope>NUCLEOTIDE SEQUENCE</scope>
</reference>
<evidence type="ECO:0000259" key="1">
    <source>
        <dbReference type="Pfam" id="PF00078"/>
    </source>
</evidence>
<dbReference type="Pfam" id="PF00078">
    <property type="entry name" value="RVT_1"/>
    <property type="match status" value="1"/>
</dbReference>
<proteinExistence type="predicted"/>
<evidence type="ECO:0000313" key="3">
    <source>
        <dbReference type="Proteomes" id="UP001151760"/>
    </source>
</evidence>
<feature type="domain" description="Reverse transcriptase" evidence="1">
    <location>
        <begin position="489"/>
        <end position="611"/>
    </location>
</feature>
<dbReference type="Gene3D" id="3.30.70.270">
    <property type="match status" value="1"/>
</dbReference>
<sequence length="616" mass="69428">MADNRTMAQMLQAPIEGYEDAIVVPPINANNFELKQTLINLVQKLLRQCPHHGFSELHQLDTFYNSLNTNDQDALDSAAGGNFLDKIPRDGLAIIESKSKRQNGYSNEPIRKDELTKSKNEAKAITIRSGASYEEKEPEVTKDTELPSTEYIQPPLVQDQNKDKEPINEPLITQKAKTSLPYPSRLAKEKLREKDDILASKFMEILCNLHFELSFADALIHMPKFAPMFKKILNNKDKLIELTNSPLNENCSAVVLKKLPEKLGKFYFPADFVVLDFIADPRVPLILGKPFLRTAHALIDVYEGEITLRNDDQSLTLKCGDTPSISYNNLESLKKVDLIDVTCEEYSQEVLDFSDSVAYGNPSPGYDPIVSNSSSTLTSFRDIDEAYYDPEGDILLLESLLNSDPSPSLNQENLSDDETTALIKGFLKSRSKQLAGSSADIKVEKLLDAGLIYPISDSPWVSPVHCVPKKGGMTVVTNDENELVPTRLVTGWRVCIDYRKLNEATRKDHFPLPFMDQMLERLAGNEYYCFLDGFSGYFQIPIDPNDQEKTTFTCPYGTFAYRRMPFGLCNAPGTFQRCMMAIFHDMIEKTMEVFMDDFSVFGDSFSTCLTNLEKNA</sequence>
<dbReference type="InterPro" id="IPR043502">
    <property type="entry name" value="DNA/RNA_pol_sf"/>
</dbReference>
<dbReference type="InterPro" id="IPR043128">
    <property type="entry name" value="Rev_trsase/Diguanyl_cyclase"/>
</dbReference>
<dbReference type="PANTHER" id="PTHR24559">
    <property type="entry name" value="TRANSPOSON TY3-I GAG-POL POLYPROTEIN"/>
    <property type="match status" value="1"/>
</dbReference>
<reference evidence="2" key="2">
    <citation type="submission" date="2022-01" db="EMBL/GenBank/DDBJ databases">
        <authorList>
            <person name="Yamashiro T."/>
            <person name="Shiraishi A."/>
            <person name="Satake H."/>
            <person name="Nakayama K."/>
        </authorList>
    </citation>
    <scope>NUCLEOTIDE SEQUENCE</scope>
</reference>
<dbReference type="Gene3D" id="2.40.70.10">
    <property type="entry name" value="Acid Proteases"/>
    <property type="match status" value="1"/>
</dbReference>
<accession>A0ABQ5CV70</accession>
<dbReference type="PANTHER" id="PTHR24559:SF444">
    <property type="entry name" value="REVERSE TRANSCRIPTASE DOMAIN-CONTAINING PROTEIN"/>
    <property type="match status" value="1"/>
</dbReference>
<keyword evidence="3" id="KW-1185">Reference proteome</keyword>
<evidence type="ECO:0000313" key="2">
    <source>
        <dbReference type="EMBL" id="GJT30634.1"/>
    </source>
</evidence>
<dbReference type="InterPro" id="IPR053134">
    <property type="entry name" value="RNA-dir_DNA_polymerase"/>
</dbReference>
<name>A0ABQ5CV70_9ASTR</name>
<dbReference type="GO" id="GO:0003964">
    <property type="term" value="F:RNA-directed DNA polymerase activity"/>
    <property type="evidence" value="ECO:0007669"/>
    <property type="project" value="UniProtKB-KW"/>
</dbReference>
<organism evidence="2 3">
    <name type="scientific">Tanacetum coccineum</name>
    <dbReference type="NCBI Taxonomy" id="301880"/>
    <lineage>
        <taxon>Eukaryota</taxon>
        <taxon>Viridiplantae</taxon>
        <taxon>Streptophyta</taxon>
        <taxon>Embryophyta</taxon>
        <taxon>Tracheophyta</taxon>
        <taxon>Spermatophyta</taxon>
        <taxon>Magnoliopsida</taxon>
        <taxon>eudicotyledons</taxon>
        <taxon>Gunneridae</taxon>
        <taxon>Pentapetalae</taxon>
        <taxon>asterids</taxon>
        <taxon>campanulids</taxon>
        <taxon>Asterales</taxon>
        <taxon>Asteraceae</taxon>
        <taxon>Asteroideae</taxon>
        <taxon>Anthemideae</taxon>
        <taxon>Anthemidinae</taxon>
        <taxon>Tanacetum</taxon>
    </lineage>
</organism>
<keyword evidence="2" id="KW-0548">Nucleotidyltransferase</keyword>
<keyword evidence="2" id="KW-0695">RNA-directed DNA polymerase</keyword>
<dbReference type="EMBL" id="BQNB010014642">
    <property type="protein sequence ID" value="GJT30634.1"/>
    <property type="molecule type" value="Genomic_DNA"/>
</dbReference>
<protein>
    <submittedName>
        <fullName evidence="2">Reverse transcriptase domain-containing protein</fullName>
    </submittedName>
</protein>
<dbReference type="SUPFAM" id="SSF56672">
    <property type="entry name" value="DNA/RNA polymerases"/>
    <property type="match status" value="1"/>
</dbReference>
<keyword evidence="2" id="KW-0808">Transferase</keyword>
<dbReference type="Proteomes" id="UP001151760">
    <property type="component" value="Unassembled WGS sequence"/>
</dbReference>
<gene>
    <name evidence="2" type="ORF">Tco_0910909</name>
</gene>
<dbReference type="InterPro" id="IPR000477">
    <property type="entry name" value="RT_dom"/>
</dbReference>
<dbReference type="Gene3D" id="3.10.10.10">
    <property type="entry name" value="HIV Type 1 Reverse Transcriptase, subunit A, domain 1"/>
    <property type="match status" value="1"/>
</dbReference>
<dbReference type="InterPro" id="IPR021109">
    <property type="entry name" value="Peptidase_aspartic_dom_sf"/>
</dbReference>
<dbReference type="CDD" id="cd01647">
    <property type="entry name" value="RT_LTR"/>
    <property type="match status" value="1"/>
</dbReference>
<comment type="caution">
    <text evidence="2">The sequence shown here is derived from an EMBL/GenBank/DDBJ whole genome shotgun (WGS) entry which is preliminary data.</text>
</comment>